<evidence type="ECO:0000256" key="9">
    <source>
        <dbReference type="ARBA" id="ARBA00033158"/>
    </source>
</evidence>
<comment type="subcellular location">
    <subcellularLocation>
        <location evidence="1">Cytoplasm</location>
    </subcellularLocation>
</comment>
<keyword evidence="10" id="KW-0175">Coiled coil</keyword>
<evidence type="ECO:0000256" key="6">
    <source>
        <dbReference type="ARBA" id="ARBA00023306"/>
    </source>
</evidence>
<keyword evidence="3" id="KW-0963">Cytoplasm</keyword>
<evidence type="ECO:0000256" key="10">
    <source>
        <dbReference type="SAM" id="Coils"/>
    </source>
</evidence>
<dbReference type="InterPro" id="IPR036192">
    <property type="entry name" value="Cell_div_ZapA-like_sf"/>
</dbReference>
<dbReference type="OrthoDB" id="1711036at2"/>
<evidence type="ECO:0000256" key="3">
    <source>
        <dbReference type="ARBA" id="ARBA00022490"/>
    </source>
</evidence>
<reference evidence="11 12" key="1">
    <citation type="submission" date="2017-06" db="EMBL/GenBank/DDBJ databases">
        <authorList>
            <person name="Kim H.J."/>
            <person name="Triplett B.A."/>
        </authorList>
    </citation>
    <scope>NUCLEOTIDE SEQUENCE [LARGE SCALE GENOMIC DNA]</scope>
    <source>
        <strain evidence="11 12">SCA</strain>
    </source>
</reference>
<evidence type="ECO:0000256" key="1">
    <source>
        <dbReference type="ARBA" id="ARBA00004496"/>
    </source>
</evidence>
<evidence type="ECO:0000256" key="7">
    <source>
        <dbReference type="ARBA" id="ARBA00024910"/>
    </source>
</evidence>
<comment type="function">
    <text evidence="7">Activator of cell division through the inhibition of FtsZ GTPase activity, therefore promoting FtsZ assembly into bundles of protofilaments necessary for the formation of the division Z ring. It is recruited early at mid-cell but it is not essential for cell division.</text>
</comment>
<evidence type="ECO:0000256" key="8">
    <source>
        <dbReference type="ARBA" id="ARBA00026068"/>
    </source>
</evidence>
<keyword evidence="12" id="KW-1185">Reference proteome</keyword>
<feature type="coiled-coil region" evidence="10">
    <location>
        <begin position="58"/>
        <end position="155"/>
    </location>
</feature>
<evidence type="ECO:0000256" key="2">
    <source>
        <dbReference type="ARBA" id="ARBA00015195"/>
    </source>
</evidence>
<dbReference type="GO" id="GO:0030428">
    <property type="term" value="C:cell septum"/>
    <property type="evidence" value="ECO:0007669"/>
    <property type="project" value="TreeGrafter"/>
</dbReference>
<evidence type="ECO:0000256" key="4">
    <source>
        <dbReference type="ARBA" id="ARBA00022618"/>
    </source>
</evidence>
<keyword evidence="6" id="KW-0131">Cell cycle</keyword>
<dbReference type="PANTHER" id="PTHR34981">
    <property type="entry name" value="CELL DIVISION PROTEIN ZAPA"/>
    <property type="match status" value="1"/>
</dbReference>
<keyword evidence="5" id="KW-0717">Septation</keyword>
<dbReference type="SUPFAM" id="SSF57997">
    <property type="entry name" value="Tropomyosin"/>
    <property type="match status" value="1"/>
</dbReference>
<name>A0A239L0T0_9FIRM</name>
<dbReference type="InterPro" id="IPR007838">
    <property type="entry name" value="Cell_div_ZapA-like"/>
</dbReference>
<dbReference type="GO" id="GO:0000917">
    <property type="term" value="P:division septum assembly"/>
    <property type="evidence" value="ECO:0007669"/>
    <property type="project" value="UniProtKB-KW"/>
</dbReference>
<dbReference type="Pfam" id="PF05164">
    <property type="entry name" value="ZapA"/>
    <property type="match status" value="1"/>
</dbReference>
<dbReference type="PANTHER" id="PTHR34981:SF1">
    <property type="entry name" value="CELL DIVISION PROTEIN ZAPA"/>
    <property type="match status" value="1"/>
</dbReference>
<dbReference type="GO" id="GO:0043093">
    <property type="term" value="P:FtsZ-dependent cytokinesis"/>
    <property type="evidence" value="ECO:0007669"/>
    <property type="project" value="TreeGrafter"/>
</dbReference>
<keyword evidence="4 11" id="KW-0132">Cell division</keyword>
<dbReference type="GO" id="GO:0000921">
    <property type="term" value="P:septin ring assembly"/>
    <property type="evidence" value="ECO:0007669"/>
    <property type="project" value="TreeGrafter"/>
</dbReference>
<dbReference type="GO" id="GO:0032153">
    <property type="term" value="C:cell division site"/>
    <property type="evidence" value="ECO:0007669"/>
    <property type="project" value="TreeGrafter"/>
</dbReference>
<proteinExistence type="predicted"/>
<dbReference type="EMBL" id="FZOJ01000058">
    <property type="protein sequence ID" value="SNT23154.1"/>
    <property type="molecule type" value="Genomic_DNA"/>
</dbReference>
<dbReference type="Gene3D" id="6.10.250.790">
    <property type="match status" value="1"/>
</dbReference>
<dbReference type="InterPro" id="IPR053712">
    <property type="entry name" value="Bac_CellDiv_Activator"/>
</dbReference>
<sequence>MERKNKVIIKINGQDYPIIGTEPKDYLLKVGNFVDEQMDLITRHNSKLSISMIAVLTCINVADQLLKLQNQLDTIKKEHTDPLNELEQIKTHYNLVLKELEEKKESLQLLQKQAEELMTYKEKNDRESIELKEKLQNKENDLVNAEAIINDLQNKLFENQIKLVQMRKDLEEYVTNTKK</sequence>
<evidence type="ECO:0000313" key="12">
    <source>
        <dbReference type="Proteomes" id="UP000198304"/>
    </source>
</evidence>
<dbReference type="Proteomes" id="UP000198304">
    <property type="component" value="Unassembled WGS sequence"/>
</dbReference>
<evidence type="ECO:0000313" key="11">
    <source>
        <dbReference type="EMBL" id="SNT23154.1"/>
    </source>
</evidence>
<organism evidence="11 12">
    <name type="scientific">Anaerovirgula multivorans</name>
    <dbReference type="NCBI Taxonomy" id="312168"/>
    <lineage>
        <taxon>Bacteria</taxon>
        <taxon>Bacillati</taxon>
        <taxon>Bacillota</taxon>
        <taxon>Clostridia</taxon>
        <taxon>Peptostreptococcales</taxon>
        <taxon>Natronincolaceae</taxon>
        <taxon>Anaerovirgula</taxon>
    </lineage>
</organism>
<accession>A0A239L0T0</accession>
<comment type="subunit">
    <text evidence="8">Homodimer. Interacts with FtsZ.</text>
</comment>
<dbReference type="GO" id="GO:0005829">
    <property type="term" value="C:cytosol"/>
    <property type="evidence" value="ECO:0007669"/>
    <property type="project" value="TreeGrafter"/>
</dbReference>
<evidence type="ECO:0000256" key="5">
    <source>
        <dbReference type="ARBA" id="ARBA00023210"/>
    </source>
</evidence>
<gene>
    <name evidence="11" type="ORF">SAMN05446037_10586</name>
</gene>
<protein>
    <recommendedName>
        <fullName evidence="2">Cell division protein ZapA</fullName>
    </recommendedName>
    <alternativeName>
        <fullName evidence="9">Z ring-associated protein ZapA</fullName>
    </alternativeName>
</protein>
<dbReference type="RefSeq" id="WP_089285521.1">
    <property type="nucleotide sequence ID" value="NZ_FZOJ01000058.1"/>
</dbReference>
<dbReference type="SUPFAM" id="SSF102829">
    <property type="entry name" value="Cell division protein ZapA-like"/>
    <property type="match status" value="1"/>
</dbReference>
<dbReference type="AlphaFoldDB" id="A0A239L0T0"/>